<dbReference type="PANTHER" id="PTHR12029">
    <property type="entry name" value="RNA METHYLTRANSFERASE"/>
    <property type="match status" value="1"/>
</dbReference>
<dbReference type="InterPro" id="IPR001537">
    <property type="entry name" value="SpoU_MeTrfase"/>
</dbReference>
<dbReference type="Gene3D" id="3.40.1280.10">
    <property type="match status" value="1"/>
</dbReference>
<dbReference type="InterPro" id="IPR029028">
    <property type="entry name" value="Alpha/beta_knot_MTases"/>
</dbReference>
<keyword evidence="1" id="KW-0489">Methyltransferase</keyword>
<gene>
    <name evidence="4" type="ORF">LAMI_0E02916G</name>
</gene>
<accession>A0A1G4JJE1</accession>
<evidence type="ECO:0000259" key="3">
    <source>
        <dbReference type="Pfam" id="PF00588"/>
    </source>
</evidence>
<feature type="domain" description="tRNA/rRNA methyltransferase SpoU type" evidence="3">
    <location>
        <begin position="1269"/>
        <end position="1411"/>
    </location>
</feature>
<proteinExistence type="predicted"/>
<dbReference type="PANTHER" id="PTHR12029:SF11">
    <property type="entry name" value="METHYLTRANSFERASE TARBP1-RELATED"/>
    <property type="match status" value="1"/>
</dbReference>
<organism evidence="4 5">
    <name type="scientific">Lachancea mirantina</name>
    <dbReference type="NCBI Taxonomy" id="1230905"/>
    <lineage>
        <taxon>Eukaryota</taxon>
        <taxon>Fungi</taxon>
        <taxon>Dikarya</taxon>
        <taxon>Ascomycota</taxon>
        <taxon>Saccharomycotina</taxon>
        <taxon>Saccharomycetes</taxon>
        <taxon>Saccharomycetales</taxon>
        <taxon>Saccharomycetaceae</taxon>
        <taxon>Lachancea</taxon>
    </lineage>
</organism>
<dbReference type="Pfam" id="PF00588">
    <property type="entry name" value="SpoU_methylase"/>
    <property type="match status" value="1"/>
</dbReference>
<name>A0A1G4JJE1_9SACH</name>
<dbReference type="EMBL" id="LT598465">
    <property type="protein sequence ID" value="SCU90628.1"/>
    <property type="molecule type" value="Genomic_DNA"/>
</dbReference>
<reference evidence="4 5" key="1">
    <citation type="submission" date="2016-03" db="EMBL/GenBank/DDBJ databases">
        <authorList>
            <person name="Devillers H."/>
        </authorList>
    </citation>
    <scope>NUCLEOTIDE SEQUENCE [LARGE SCALE GENOMIC DNA]</scope>
    <source>
        <strain evidence="4">CBS 11717</strain>
    </source>
</reference>
<evidence type="ECO:0000256" key="1">
    <source>
        <dbReference type="ARBA" id="ARBA00022603"/>
    </source>
</evidence>
<dbReference type="GO" id="GO:0016423">
    <property type="term" value="F:tRNA (guanine) methyltransferase activity"/>
    <property type="evidence" value="ECO:0007669"/>
    <property type="project" value="InterPro"/>
</dbReference>
<dbReference type="Proteomes" id="UP000191024">
    <property type="component" value="Chromosome E"/>
</dbReference>
<dbReference type="CDD" id="cd18091">
    <property type="entry name" value="SpoU-like_TRM3-like"/>
    <property type="match status" value="1"/>
</dbReference>
<evidence type="ECO:0000313" key="4">
    <source>
        <dbReference type="EMBL" id="SCU90628.1"/>
    </source>
</evidence>
<dbReference type="OrthoDB" id="241340at2759"/>
<protein>
    <submittedName>
        <fullName evidence="4">LAMI_0E02916g1_1</fullName>
    </submittedName>
</protein>
<dbReference type="InterPro" id="IPR029026">
    <property type="entry name" value="tRNA_m1G_MTases_N"/>
</dbReference>
<dbReference type="STRING" id="1230905.A0A1G4JJE1"/>
<keyword evidence="2" id="KW-0808">Transferase</keyword>
<dbReference type="SUPFAM" id="SSF75217">
    <property type="entry name" value="alpha/beta knot"/>
    <property type="match status" value="1"/>
</dbReference>
<dbReference type="GO" id="GO:0003723">
    <property type="term" value="F:RNA binding"/>
    <property type="evidence" value="ECO:0007669"/>
    <property type="project" value="InterPro"/>
</dbReference>
<evidence type="ECO:0000313" key="5">
    <source>
        <dbReference type="Proteomes" id="UP000191024"/>
    </source>
</evidence>
<keyword evidence="5" id="KW-1185">Reference proteome</keyword>
<dbReference type="FunFam" id="3.40.1280.10:FF:000022">
    <property type="entry name" value="Trm3p"/>
    <property type="match status" value="1"/>
</dbReference>
<evidence type="ECO:0000256" key="2">
    <source>
        <dbReference type="ARBA" id="ARBA00022679"/>
    </source>
</evidence>
<dbReference type="GO" id="GO:0030488">
    <property type="term" value="P:tRNA methylation"/>
    <property type="evidence" value="ECO:0007669"/>
    <property type="project" value="InterPro"/>
</dbReference>
<dbReference type="InterPro" id="IPR045330">
    <property type="entry name" value="TRM3/TARBP1"/>
</dbReference>
<sequence>MSGILQAKYLPVENQRQLLTDLVENDDFSGLQSILTAVKMEEDVLNSVCGQVTDKIVELLARFANEIETKHDIPDQLLEKLAAVAALIGESLLQVQDTISEQLSLLANTRRKHVFDEEFLMHNLDQLIGTNSETNDESRISGNENFLVYLNFLVFASMQQCEQRPSATLDRLLVAYLASKDEALALAAQCVCRWRVEQISTNCVLDHDFDHAIWTSVEGILSRPNLRPWIVRNGYMFLLQLLRSGSTSPSLAKLHKTEEFWRWVQNGLRNDSHDIRKFSTSILKLSIKRIDPADTITNSLLHWKPETYEENISLWKRFTTLYEIVAIDTSMNQFEAASQDILGLFKSKTIDSSWGLIIFLTGLKANMESVRRYALRLLFQIENKAVFTSDLKLLKEHFLPAMMQAYLFNVDQGSCHYGENFSAVIKDIVLRSSHDFSRNTLSELLLTILEGLKAQSSGFDPARIYAFYGLHGALKVGKIKILDERHLEIIGELFNTTTEEEIMEITVQTLYLRLLLYTSVKVSDKTWLEALGKHISSKQNYSYFKPLIEDFKDLVVVNFGNSSAEAELSDFVQENAGLQVLSYLLFDFRPTVIDDDFLIELAAAGEGTQDFKDNYIALVSKLIQNFDSIEPNRRLYLLTGLPFFTHETWRSIKLEPMFHSLVDNFDVDKFKFLVSLHAKAVDSTTAPINIDYEEIFGLYESIKSSMDLSQKTFKEMDAAYGAFFTFVDDFLKVYALDTEKNDVQKLIELMWDNSSKDNGRYEGNLAITRICSHLLDVYLTNVRGKTNLRRADELHLINRILALNTDIWELLASERLVLNQRDLHLSLIKTIFHPNVLFAASESSENGNERCQRLRKCAFEIIEQAHSRRGFLPALSVQMDTFMKAYGQELKPSNANLTWLADILFRTFTRNQMAINVFSIVPTIGRLFDDRIDPFRGLALGIYRRVYGESESVARIHIINAILNSATDFKRMAFFHLLEKDTNLLCAKKGVDGYEESERLLKWQLLFLTIKSLKSDNFEELVEHSILPSVLQEISPLVRVYMEWFVALGLISLLEEDKSYACEDILFKHMTDHCKPLVTITVIRIVFLALHVSRSKRLLAKFLSHLIPCATSNKPLVRHFGNSLTIPLWETFQHEIKDDILRSILYNLYRNAKQSEVLGQYRLGDARIWNIQKDLTLTNIFGGLLLKLIDHDVPYIDAKAFAKFGTNDDEFPIGVDESDLWLAKRAKSQDVQRNVIQGDSPLQKKTSSWDEVQGADEERTANSIKRSELIVVASLVDKAPNLGGICRLCDVLGVGLLTVHDIKVKNHPQFKTVAVTADRWMPIESVSTTEISDFVKCKKREGYTLIGLEQTDQSVKLDNKFSFPPKSLILLGTEAEGIPGHLLAELDVCVEIKQSGVIRSMNIQTATAVIVHAYSAQHM</sequence>
<dbReference type="InterPro" id="IPR044748">
    <property type="entry name" value="Trm3/TARBP1_C"/>
</dbReference>